<organism evidence="2 3">
    <name type="scientific">Thermovirga lienii (strain ATCC BAA-1197 / DSM 17291 / Cas60314)</name>
    <dbReference type="NCBI Taxonomy" id="580340"/>
    <lineage>
        <taxon>Bacteria</taxon>
        <taxon>Thermotogati</taxon>
        <taxon>Synergistota</taxon>
        <taxon>Synergistia</taxon>
        <taxon>Synergistales</taxon>
        <taxon>Thermovirgaceae</taxon>
        <taxon>Thermovirga</taxon>
    </lineage>
</organism>
<dbReference type="SUPFAM" id="SSF50341">
    <property type="entry name" value="CheW-like"/>
    <property type="match status" value="1"/>
</dbReference>
<dbReference type="HOGENOM" id="CLU_048995_3_2_0"/>
<feature type="domain" description="CheW-like" evidence="1">
    <location>
        <begin position="21"/>
        <end position="160"/>
    </location>
</feature>
<protein>
    <submittedName>
        <fullName evidence="2">CheW protein</fullName>
    </submittedName>
</protein>
<accession>G7V5X7</accession>
<evidence type="ECO:0000259" key="1">
    <source>
        <dbReference type="PROSITE" id="PS50851"/>
    </source>
</evidence>
<dbReference type="Pfam" id="PF01584">
    <property type="entry name" value="CheW"/>
    <property type="match status" value="1"/>
</dbReference>
<dbReference type="GO" id="GO:0005829">
    <property type="term" value="C:cytosol"/>
    <property type="evidence" value="ECO:0007669"/>
    <property type="project" value="TreeGrafter"/>
</dbReference>
<sequence>MTSLNSKSNEAQRPSGDGSKSYKIIIFELGDQTFAVDVTLVREILKFQETRPVPHTPPSFLGVCTIRGEVIPVIDLGTFLKIRSEVPLKEKKLIILDLEGQLKVALAVDSVRRIYEITEDQLDFSLKETFLGEHLACIVKQEGENVLLPDFEKIIKAFKLENLELSQKAFDEAAL</sequence>
<dbReference type="eggNOG" id="COG0835">
    <property type="taxonomic scope" value="Bacteria"/>
</dbReference>
<dbReference type="PANTHER" id="PTHR22617">
    <property type="entry name" value="CHEMOTAXIS SENSOR HISTIDINE KINASE-RELATED"/>
    <property type="match status" value="1"/>
</dbReference>
<dbReference type="InterPro" id="IPR039315">
    <property type="entry name" value="CheW"/>
</dbReference>
<dbReference type="SMART" id="SM00260">
    <property type="entry name" value="CheW"/>
    <property type="match status" value="1"/>
</dbReference>
<dbReference type="PROSITE" id="PS50851">
    <property type="entry name" value="CHEW"/>
    <property type="match status" value="1"/>
</dbReference>
<dbReference type="Proteomes" id="UP000005868">
    <property type="component" value="Chromosome"/>
</dbReference>
<keyword evidence="3" id="KW-1185">Reference proteome</keyword>
<dbReference type="InterPro" id="IPR036061">
    <property type="entry name" value="CheW-like_dom_sf"/>
</dbReference>
<reference evidence="3" key="1">
    <citation type="submission" date="2011-10" db="EMBL/GenBank/DDBJ databases">
        <title>The complete genome of chromosome of Thermovirga lienii DSM 17291.</title>
        <authorList>
            <consortium name="US DOE Joint Genome Institute (JGI-PGF)"/>
            <person name="Lucas S."/>
            <person name="Copeland A."/>
            <person name="Lapidus A."/>
            <person name="Glavina del Rio T."/>
            <person name="Dalin E."/>
            <person name="Tice H."/>
            <person name="Bruce D."/>
            <person name="Goodwin L."/>
            <person name="Pitluck S."/>
            <person name="Peters L."/>
            <person name="Mikhailova N."/>
            <person name="Saunders E."/>
            <person name="Kyrpides N."/>
            <person name="Mavromatis K."/>
            <person name="Ivanova N."/>
            <person name="Last F.I."/>
            <person name="Brettin T."/>
            <person name="Detter J.C."/>
            <person name="Han C."/>
            <person name="Larimer F."/>
            <person name="Land M."/>
            <person name="Hauser L."/>
            <person name="Markowitz V."/>
            <person name="Cheng J.-F."/>
            <person name="Hugenholtz P."/>
            <person name="Woyke T."/>
            <person name="Wu D."/>
            <person name="Spring S."/>
            <person name="Schroeder M."/>
            <person name="Brambilla E.-M."/>
            <person name="Klenk H.-P."/>
            <person name="Eisen J.A."/>
        </authorList>
    </citation>
    <scope>NUCLEOTIDE SEQUENCE [LARGE SCALE GENOMIC DNA]</scope>
    <source>
        <strain evidence="3">ATCC BAA-1197 / DSM 17291 / Cas60314</strain>
    </source>
</reference>
<dbReference type="Gene3D" id="2.30.30.40">
    <property type="entry name" value="SH3 Domains"/>
    <property type="match status" value="1"/>
</dbReference>
<gene>
    <name evidence="2" type="ordered locus">Tlie_0136</name>
</gene>
<dbReference type="GO" id="GO:0006935">
    <property type="term" value="P:chemotaxis"/>
    <property type="evidence" value="ECO:0007669"/>
    <property type="project" value="InterPro"/>
</dbReference>
<reference evidence="2 3" key="2">
    <citation type="journal article" date="2012" name="Stand. Genomic Sci.">
        <title>Genome sequence of the moderately thermophilic, amino-acid-degrading and sulfur-reducing bacterium Thermovirga lienii type strain (Cas60314(T)).</title>
        <authorList>
            <person name="Goker M."/>
            <person name="Saunders E."/>
            <person name="Lapidus A."/>
            <person name="Nolan M."/>
            <person name="Lucas S."/>
            <person name="Hammon N."/>
            <person name="Deshpande S."/>
            <person name="Cheng J.F."/>
            <person name="Han C."/>
            <person name="Tapia R."/>
            <person name="Goodwin L.A."/>
            <person name="Pitluck S."/>
            <person name="Liolios K."/>
            <person name="Mavromatis K."/>
            <person name="Pagani I."/>
            <person name="Ivanova N."/>
            <person name="Mikhailova N."/>
            <person name="Pati A."/>
            <person name="Chen A."/>
            <person name="Palaniappan K."/>
            <person name="Land M."/>
            <person name="Chang Y.J."/>
            <person name="Jeffries C.D."/>
            <person name="Brambilla E.M."/>
            <person name="Rohde M."/>
            <person name="Spring S."/>
            <person name="Detter J.C."/>
            <person name="Woyke T."/>
            <person name="Bristow J."/>
            <person name="Eisen J.A."/>
            <person name="Markowitz V."/>
            <person name="Hugenholtz P."/>
            <person name="Kyrpides N.C."/>
            <person name="Klenk H.P."/>
        </authorList>
    </citation>
    <scope>NUCLEOTIDE SEQUENCE [LARGE SCALE GENOMIC DNA]</scope>
    <source>
        <strain evidence="3">ATCC BAA-1197 / DSM 17291 / Cas60314</strain>
    </source>
</reference>
<dbReference type="OrthoDB" id="9806105at2"/>
<name>G7V5X7_THELD</name>
<dbReference type="InterPro" id="IPR002545">
    <property type="entry name" value="CheW-lke_dom"/>
</dbReference>
<dbReference type="GO" id="GO:0007165">
    <property type="term" value="P:signal transduction"/>
    <property type="evidence" value="ECO:0007669"/>
    <property type="project" value="InterPro"/>
</dbReference>
<dbReference type="KEGG" id="tli:Tlie_0136"/>
<dbReference type="EMBL" id="CP003096">
    <property type="protein sequence ID" value="AER65882.1"/>
    <property type="molecule type" value="Genomic_DNA"/>
</dbReference>
<dbReference type="PANTHER" id="PTHR22617:SF23">
    <property type="entry name" value="CHEMOTAXIS PROTEIN CHEW"/>
    <property type="match status" value="1"/>
</dbReference>
<dbReference type="AlphaFoldDB" id="G7V5X7"/>
<evidence type="ECO:0000313" key="3">
    <source>
        <dbReference type="Proteomes" id="UP000005868"/>
    </source>
</evidence>
<evidence type="ECO:0000313" key="2">
    <source>
        <dbReference type="EMBL" id="AER65882.1"/>
    </source>
</evidence>
<dbReference type="Gene3D" id="2.40.50.180">
    <property type="entry name" value="CheA-289, Domain 4"/>
    <property type="match status" value="1"/>
</dbReference>
<dbReference type="STRING" id="580340.Tlie_0136"/>
<proteinExistence type="predicted"/>